<gene>
    <name evidence="1" type="ORF">SNR37_003091</name>
</gene>
<sequence length="153" mass="17139">MLFGNVNKLALVDYVNPSFSTWIAEAMALAAEQEDGRYDLSTEGVFVLLMSPETEEFAKRKAEIHKQHLDIQIVLEGEEQIGYTHELAEEALALTELENDVAFFETASNEQMVKLAKGDFAVFYPNEVHRPLCAVEAPRQVRKAVVKIPLSAL</sequence>
<dbReference type="InterPro" id="IPR037012">
    <property type="entry name" value="NanQ/TabA/YiaL_sf"/>
</dbReference>
<evidence type="ECO:0000313" key="1">
    <source>
        <dbReference type="EMBL" id="MEE1673665.1"/>
    </source>
</evidence>
<dbReference type="NCBIfam" id="TIGR00022">
    <property type="entry name" value="YhcH/YjgK/YiaL family protein"/>
    <property type="match status" value="1"/>
</dbReference>
<dbReference type="InterPro" id="IPR004375">
    <property type="entry name" value="NanQ/TabA/YiaL"/>
</dbReference>
<dbReference type="SUPFAM" id="SSF51197">
    <property type="entry name" value="Clavaminate synthase-like"/>
    <property type="match status" value="1"/>
</dbReference>
<dbReference type="EMBL" id="JAYDYW010000006">
    <property type="protein sequence ID" value="MEE1673665.1"/>
    <property type="molecule type" value="Genomic_DNA"/>
</dbReference>
<proteinExistence type="predicted"/>
<name>A0ABU7G2X2_9ALTE</name>
<dbReference type="RefSeq" id="WP_163131942.1">
    <property type="nucleotide sequence ID" value="NZ_JAYDYW010000006.1"/>
</dbReference>
<comment type="caution">
    <text evidence="1">The sequence shown here is derived from an EMBL/GenBank/DDBJ whole genome shotgun (WGS) entry which is preliminary data.</text>
</comment>
<dbReference type="Pfam" id="PF04074">
    <property type="entry name" value="DUF386"/>
    <property type="match status" value="1"/>
</dbReference>
<dbReference type="PANTHER" id="PTHR34986">
    <property type="entry name" value="EVOLVED BETA-GALACTOSIDASE SUBUNIT BETA"/>
    <property type="match status" value="1"/>
</dbReference>
<evidence type="ECO:0000313" key="2">
    <source>
        <dbReference type="Proteomes" id="UP001310248"/>
    </source>
</evidence>
<protein>
    <submittedName>
        <fullName evidence="1">YhcH/YjgK/YiaL family protein</fullName>
    </submittedName>
</protein>
<dbReference type="PANTHER" id="PTHR34986:SF4">
    <property type="entry name" value="EVOLVED BETA-GALACTOSIDASE SUBUNIT BETA-RELATED"/>
    <property type="match status" value="1"/>
</dbReference>
<organism evidence="1 2">
    <name type="scientific">Agarivorans aestuarii</name>
    <dbReference type="NCBI Taxonomy" id="1563703"/>
    <lineage>
        <taxon>Bacteria</taxon>
        <taxon>Pseudomonadati</taxon>
        <taxon>Pseudomonadota</taxon>
        <taxon>Gammaproteobacteria</taxon>
        <taxon>Alteromonadales</taxon>
        <taxon>Alteromonadaceae</taxon>
        <taxon>Agarivorans</taxon>
    </lineage>
</organism>
<dbReference type="Gene3D" id="2.60.120.370">
    <property type="entry name" value="YhcH/YjgK/YiaL"/>
    <property type="match status" value="1"/>
</dbReference>
<accession>A0ABU7G2X2</accession>
<dbReference type="Proteomes" id="UP001310248">
    <property type="component" value="Unassembled WGS sequence"/>
</dbReference>
<keyword evidence="2" id="KW-1185">Reference proteome</keyword>
<reference evidence="2" key="1">
    <citation type="submission" date="2023-07" db="EMBL/GenBank/DDBJ databases">
        <title>Draft genome sequence of Agarivorans aestuarii strain ZMCS4, a CAZymes producing bacteria isolated from the marine brown algae Clodostephus spongiosus.</title>
        <authorList>
            <person name="Lorente B."/>
            <person name="Cabral C."/>
            <person name="Frias J."/>
            <person name="Faria J."/>
            <person name="Toubarro D."/>
        </authorList>
    </citation>
    <scope>NUCLEOTIDE SEQUENCE [LARGE SCALE GENOMIC DNA]</scope>
    <source>
        <strain evidence="2">ZMCS4</strain>
    </source>
</reference>